<name>A0A5B7GHE9_PORTR</name>
<dbReference type="AlphaFoldDB" id="A0A5B7GHE9"/>
<dbReference type="Proteomes" id="UP000324222">
    <property type="component" value="Unassembled WGS sequence"/>
</dbReference>
<keyword evidence="2" id="KW-1185">Reference proteome</keyword>
<sequence>MSSYQALLVRLPPNKALRPVFRPAPPCSTLLHPASLCTALSFPVSPYRSYHVLPCLAAYPNSVPRTDTCFWLTLA</sequence>
<gene>
    <name evidence="1" type="ORF">E2C01_050841</name>
</gene>
<dbReference type="EMBL" id="VSRR010014320">
    <property type="protein sequence ID" value="MPC56875.1"/>
    <property type="molecule type" value="Genomic_DNA"/>
</dbReference>
<organism evidence="1 2">
    <name type="scientific">Portunus trituberculatus</name>
    <name type="common">Swimming crab</name>
    <name type="synonym">Neptunus trituberculatus</name>
    <dbReference type="NCBI Taxonomy" id="210409"/>
    <lineage>
        <taxon>Eukaryota</taxon>
        <taxon>Metazoa</taxon>
        <taxon>Ecdysozoa</taxon>
        <taxon>Arthropoda</taxon>
        <taxon>Crustacea</taxon>
        <taxon>Multicrustacea</taxon>
        <taxon>Malacostraca</taxon>
        <taxon>Eumalacostraca</taxon>
        <taxon>Eucarida</taxon>
        <taxon>Decapoda</taxon>
        <taxon>Pleocyemata</taxon>
        <taxon>Brachyura</taxon>
        <taxon>Eubrachyura</taxon>
        <taxon>Portunoidea</taxon>
        <taxon>Portunidae</taxon>
        <taxon>Portuninae</taxon>
        <taxon>Portunus</taxon>
    </lineage>
</organism>
<protein>
    <submittedName>
        <fullName evidence="1">Uncharacterized protein</fullName>
    </submittedName>
</protein>
<proteinExistence type="predicted"/>
<accession>A0A5B7GHE9</accession>
<comment type="caution">
    <text evidence="1">The sequence shown here is derived from an EMBL/GenBank/DDBJ whole genome shotgun (WGS) entry which is preliminary data.</text>
</comment>
<evidence type="ECO:0000313" key="2">
    <source>
        <dbReference type="Proteomes" id="UP000324222"/>
    </source>
</evidence>
<evidence type="ECO:0000313" key="1">
    <source>
        <dbReference type="EMBL" id="MPC56875.1"/>
    </source>
</evidence>
<reference evidence="1 2" key="1">
    <citation type="submission" date="2019-05" db="EMBL/GenBank/DDBJ databases">
        <title>Another draft genome of Portunus trituberculatus and its Hox gene families provides insights of decapod evolution.</title>
        <authorList>
            <person name="Jeong J.-H."/>
            <person name="Song I."/>
            <person name="Kim S."/>
            <person name="Choi T."/>
            <person name="Kim D."/>
            <person name="Ryu S."/>
            <person name="Kim W."/>
        </authorList>
    </citation>
    <scope>NUCLEOTIDE SEQUENCE [LARGE SCALE GENOMIC DNA]</scope>
    <source>
        <tissue evidence="1">Muscle</tissue>
    </source>
</reference>